<evidence type="ECO:0000313" key="9">
    <source>
        <dbReference type="Proteomes" id="UP000304951"/>
    </source>
</evidence>
<evidence type="ECO:0000256" key="3">
    <source>
        <dbReference type="ARBA" id="ARBA00022989"/>
    </source>
</evidence>
<evidence type="ECO:0000259" key="7">
    <source>
        <dbReference type="Pfam" id="PF20684"/>
    </source>
</evidence>
<name>A0A4S8S2X8_AURPU</name>
<keyword evidence="4 6" id="KW-0472">Membrane</keyword>
<gene>
    <name evidence="8" type="ORF">D6D28_09932</name>
</gene>
<organism evidence="8 9">
    <name type="scientific">Aureobasidium pullulans</name>
    <name type="common">Black yeast</name>
    <name type="synonym">Pullularia pullulans</name>
    <dbReference type="NCBI Taxonomy" id="5580"/>
    <lineage>
        <taxon>Eukaryota</taxon>
        <taxon>Fungi</taxon>
        <taxon>Dikarya</taxon>
        <taxon>Ascomycota</taxon>
        <taxon>Pezizomycotina</taxon>
        <taxon>Dothideomycetes</taxon>
        <taxon>Dothideomycetidae</taxon>
        <taxon>Dothideales</taxon>
        <taxon>Saccotheciaceae</taxon>
        <taxon>Aureobasidium</taxon>
    </lineage>
</organism>
<sequence length="386" mass="43115">MTPGDVIATVTYVCLVFSCASVSLRIVIRHKWLDHGLKLDDWLMIVALVSGPLTYSGIMQLFYRELFCHHGAAAFYLMFCAVIITFTVIENRHPILMESSADLLLLLLALGEALFMVTSIAFKTSLMIFFRQFLVERRQRYLVASITLFYCAISVLGIFLALVPCGTLSHLARKRVEGKCIPINVWNGLLYTHGAVSALSDWVFALLPILVLWKSSMPAKTKLGVTLLMVFAVCGSLCAVLRTIYTGSLHFDARYYDVNHEPSYQHVTALVINMAVLEMGLGITAASLACLMPLFRRCAGWYQRRLATRSRQSDIQGRRKEGVSTTLGETNSDHWRKPSFVRPDVAFFQSGNLDLKLFGVLPSVDPTTGEDICGDSLVDYMPWSES</sequence>
<dbReference type="GO" id="GO:0016020">
    <property type="term" value="C:membrane"/>
    <property type="evidence" value="ECO:0007669"/>
    <property type="project" value="UniProtKB-SubCell"/>
</dbReference>
<dbReference type="InterPro" id="IPR052337">
    <property type="entry name" value="SAT4-like"/>
</dbReference>
<accession>A0A4S8S2X8</accession>
<keyword evidence="2 6" id="KW-0812">Transmembrane</keyword>
<feature type="transmembrane region" description="Helical" evidence="6">
    <location>
        <begin position="6"/>
        <end position="28"/>
    </location>
</feature>
<evidence type="ECO:0000256" key="6">
    <source>
        <dbReference type="SAM" id="Phobius"/>
    </source>
</evidence>
<reference evidence="8 9" key="1">
    <citation type="submission" date="2018-10" db="EMBL/GenBank/DDBJ databases">
        <title>Fifty Aureobasidium pullulans genomes reveal a recombining polyextremotolerant generalist.</title>
        <authorList>
            <person name="Gostincar C."/>
            <person name="Turk M."/>
            <person name="Zajc J."/>
            <person name="Gunde-Cimerman N."/>
        </authorList>
    </citation>
    <scope>NUCLEOTIDE SEQUENCE [LARGE SCALE GENOMIC DNA]</scope>
    <source>
        <strain evidence="8 9">EXF-11900</strain>
    </source>
</reference>
<protein>
    <recommendedName>
        <fullName evidence="7">Rhodopsin domain-containing protein</fullName>
    </recommendedName>
</protein>
<evidence type="ECO:0000313" key="8">
    <source>
        <dbReference type="EMBL" id="THV64402.1"/>
    </source>
</evidence>
<dbReference type="PANTHER" id="PTHR33048:SF146">
    <property type="entry name" value="INTEGRAL MEMBRANE PROTEIN"/>
    <property type="match status" value="1"/>
</dbReference>
<feature type="transmembrane region" description="Helical" evidence="6">
    <location>
        <begin position="265"/>
        <end position="295"/>
    </location>
</feature>
<dbReference type="Proteomes" id="UP000304951">
    <property type="component" value="Unassembled WGS sequence"/>
</dbReference>
<feature type="transmembrane region" description="Helical" evidence="6">
    <location>
        <begin position="66"/>
        <end position="89"/>
    </location>
</feature>
<evidence type="ECO:0000256" key="4">
    <source>
        <dbReference type="ARBA" id="ARBA00023136"/>
    </source>
</evidence>
<evidence type="ECO:0000256" key="1">
    <source>
        <dbReference type="ARBA" id="ARBA00004141"/>
    </source>
</evidence>
<evidence type="ECO:0000256" key="2">
    <source>
        <dbReference type="ARBA" id="ARBA00022692"/>
    </source>
</evidence>
<feature type="domain" description="Rhodopsin" evidence="7">
    <location>
        <begin position="24"/>
        <end position="297"/>
    </location>
</feature>
<comment type="caution">
    <text evidence="8">The sequence shown here is derived from an EMBL/GenBank/DDBJ whole genome shotgun (WGS) entry which is preliminary data.</text>
</comment>
<comment type="similarity">
    <text evidence="5">Belongs to the SAT4 family.</text>
</comment>
<feature type="transmembrane region" description="Helical" evidence="6">
    <location>
        <begin position="225"/>
        <end position="245"/>
    </location>
</feature>
<dbReference type="EMBL" id="QZAF01000863">
    <property type="protein sequence ID" value="THV64402.1"/>
    <property type="molecule type" value="Genomic_DNA"/>
</dbReference>
<evidence type="ECO:0000256" key="5">
    <source>
        <dbReference type="ARBA" id="ARBA00038359"/>
    </source>
</evidence>
<dbReference type="PANTHER" id="PTHR33048">
    <property type="entry name" value="PTH11-LIKE INTEGRAL MEMBRANE PROTEIN (AFU_ORTHOLOGUE AFUA_5G11245)"/>
    <property type="match status" value="1"/>
</dbReference>
<proteinExistence type="inferred from homology"/>
<keyword evidence="3 6" id="KW-1133">Transmembrane helix</keyword>
<dbReference type="InterPro" id="IPR049326">
    <property type="entry name" value="Rhodopsin_dom_fungi"/>
</dbReference>
<feature type="transmembrane region" description="Helical" evidence="6">
    <location>
        <begin position="104"/>
        <end position="129"/>
    </location>
</feature>
<feature type="transmembrane region" description="Helical" evidence="6">
    <location>
        <begin position="141"/>
        <end position="163"/>
    </location>
</feature>
<dbReference type="Pfam" id="PF20684">
    <property type="entry name" value="Fung_rhodopsin"/>
    <property type="match status" value="1"/>
</dbReference>
<feature type="transmembrane region" description="Helical" evidence="6">
    <location>
        <begin position="194"/>
        <end position="213"/>
    </location>
</feature>
<dbReference type="AlphaFoldDB" id="A0A4S8S2X8"/>
<comment type="subcellular location">
    <subcellularLocation>
        <location evidence="1">Membrane</location>
        <topology evidence="1">Multi-pass membrane protein</topology>
    </subcellularLocation>
</comment>